<reference evidence="2 3" key="1">
    <citation type="submission" date="2018-03" db="EMBL/GenBank/DDBJ databases">
        <title>Genomic Encyclopedia of Archaeal and Bacterial Type Strains, Phase II (KMG-II): from individual species to whole genera.</title>
        <authorList>
            <person name="Goeker M."/>
        </authorList>
    </citation>
    <scope>NUCLEOTIDE SEQUENCE [LARGE SCALE GENOMIC DNA]</scope>
    <source>
        <strain evidence="2 3">DSM 100212</strain>
    </source>
</reference>
<evidence type="ECO:0000313" key="2">
    <source>
        <dbReference type="EMBL" id="PRY91426.1"/>
    </source>
</evidence>
<feature type="chain" id="PRO_5015461528" description="Secreted protein" evidence="1">
    <location>
        <begin position="22"/>
        <end position="149"/>
    </location>
</feature>
<name>A0A2T0WXJ6_9RHOB</name>
<dbReference type="RefSeq" id="WP_106263101.1">
    <property type="nucleotide sequence ID" value="NZ_PVTQ01000003.1"/>
</dbReference>
<accession>A0A2T0WXJ6</accession>
<keyword evidence="1" id="KW-0732">Signal</keyword>
<dbReference type="OrthoDB" id="9948571at2"/>
<protein>
    <recommendedName>
        <fullName evidence="4">Secreted protein</fullName>
    </recommendedName>
</protein>
<feature type="signal peptide" evidence="1">
    <location>
        <begin position="1"/>
        <end position="21"/>
    </location>
</feature>
<dbReference type="Proteomes" id="UP000238392">
    <property type="component" value="Unassembled WGS sequence"/>
</dbReference>
<gene>
    <name evidence="2" type="ORF">CLV74_1039</name>
</gene>
<proteinExistence type="predicted"/>
<evidence type="ECO:0008006" key="4">
    <source>
        <dbReference type="Google" id="ProtNLM"/>
    </source>
</evidence>
<comment type="caution">
    <text evidence="2">The sequence shown here is derived from an EMBL/GenBank/DDBJ whole genome shotgun (WGS) entry which is preliminary data.</text>
</comment>
<sequence>MTFKTFVTTATVALLPVAGFAASEAALINSTGNPVMYNAPDSTNTPVALMDTGIPGTRHLIVDARMCERDKPNVIDWAANTEGYAAMAVPTLPSNVPDDCSQQNPEVVSGLSNNFATQELADTIALDICNASLLEGYGECTIIARVSDS</sequence>
<organism evidence="2 3">
    <name type="scientific">Donghicola tyrosinivorans</name>
    <dbReference type="NCBI Taxonomy" id="1652492"/>
    <lineage>
        <taxon>Bacteria</taxon>
        <taxon>Pseudomonadati</taxon>
        <taxon>Pseudomonadota</taxon>
        <taxon>Alphaproteobacteria</taxon>
        <taxon>Rhodobacterales</taxon>
        <taxon>Roseobacteraceae</taxon>
        <taxon>Donghicola</taxon>
    </lineage>
</organism>
<evidence type="ECO:0000313" key="3">
    <source>
        <dbReference type="Proteomes" id="UP000238392"/>
    </source>
</evidence>
<dbReference type="EMBL" id="PVTQ01000003">
    <property type="protein sequence ID" value="PRY91426.1"/>
    <property type="molecule type" value="Genomic_DNA"/>
</dbReference>
<evidence type="ECO:0000256" key="1">
    <source>
        <dbReference type="SAM" id="SignalP"/>
    </source>
</evidence>
<keyword evidence="3" id="KW-1185">Reference proteome</keyword>
<dbReference type="AlphaFoldDB" id="A0A2T0WXJ6"/>